<proteinExistence type="predicted"/>
<evidence type="ECO:0000313" key="2">
    <source>
        <dbReference type="Proteomes" id="UP000095552"/>
    </source>
</evidence>
<dbReference type="STRING" id="1563681.BFP71_03345"/>
<dbReference type="AlphaFoldDB" id="A0A1E5T5R5"/>
<name>A0A1E5T5R5_9BACT</name>
<dbReference type="OrthoDB" id="797909at2"/>
<dbReference type="EMBL" id="MDGQ01000003">
    <property type="protein sequence ID" value="OEK06710.1"/>
    <property type="molecule type" value="Genomic_DNA"/>
</dbReference>
<protein>
    <submittedName>
        <fullName evidence="1">Uncharacterized protein</fullName>
    </submittedName>
</protein>
<organism evidence="1 2">
    <name type="scientific">Roseivirga misakiensis</name>
    <dbReference type="NCBI Taxonomy" id="1563681"/>
    <lineage>
        <taxon>Bacteria</taxon>
        <taxon>Pseudomonadati</taxon>
        <taxon>Bacteroidota</taxon>
        <taxon>Cytophagia</taxon>
        <taxon>Cytophagales</taxon>
        <taxon>Roseivirgaceae</taxon>
        <taxon>Roseivirga</taxon>
    </lineage>
</organism>
<dbReference type="Proteomes" id="UP000095552">
    <property type="component" value="Unassembled WGS sequence"/>
</dbReference>
<accession>A0A1E5T5R5</accession>
<keyword evidence="2" id="KW-1185">Reference proteome</keyword>
<evidence type="ECO:0000313" key="1">
    <source>
        <dbReference type="EMBL" id="OEK06710.1"/>
    </source>
</evidence>
<comment type="caution">
    <text evidence="1">The sequence shown here is derived from an EMBL/GenBank/DDBJ whole genome shotgun (WGS) entry which is preliminary data.</text>
</comment>
<dbReference type="RefSeq" id="WP_069834022.1">
    <property type="nucleotide sequence ID" value="NZ_MDGQ01000003.1"/>
</dbReference>
<reference evidence="1 2" key="1">
    <citation type="submission" date="2016-08" db="EMBL/GenBank/DDBJ databases">
        <title>Draft genome of Fabibacter sp. strain SK-8.</title>
        <authorList>
            <person name="Wong S.-K."/>
            <person name="Hamasaki K."/>
            <person name="Yoshizawa S."/>
        </authorList>
    </citation>
    <scope>NUCLEOTIDE SEQUENCE [LARGE SCALE GENOMIC DNA]</scope>
    <source>
        <strain evidence="1 2">SK-8</strain>
    </source>
</reference>
<sequence>MRNKEIKKYISWLNEKKNQDLIFTRQISSTVDEGIVWPNNPGDGVVANFDRHHFFFIKNEKDIYVGAILDMGTDLHWYMLKEYRKKGYLTNALRVTILPYLFLEREEQRISISEGIGPVNHQNSKSVATKLGFRPMYETGSQFVLTKEEFIIDRLLIEEEDNLMSDERCELLKSRVNQAYRILLKVSDELTIRYLDDGNLSDLAKSVRSYMAKVDQIHWMVKREEGLNP</sequence>
<dbReference type="Gene3D" id="3.40.630.30">
    <property type="match status" value="1"/>
</dbReference>
<gene>
    <name evidence="1" type="ORF">BFP71_03345</name>
</gene>